<dbReference type="PANTHER" id="PTHR33392">
    <property type="entry name" value="POLYISOPRENYL-TEICHOIC ACID--PEPTIDOGLYCAN TEICHOIC ACID TRANSFERASE TAGU"/>
    <property type="match status" value="1"/>
</dbReference>
<feature type="transmembrane region" description="Helical" evidence="2">
    <location>
        <begin position="84"/>
        <end position="102"/>
    </location>
</feature>
<keyword evidence="2" id="KW-0812">Transmembrane</keyword>
<keyword evidence="2" id="KW-1133">Transmembrane helix</keyword>
<dbReference type="InterPro" id="IPR004474">
    <property type="entry name" value="LytR_CpsA_psr"/>
</dbReference>
<dbReference type="Pfam" id="PF03816">
    <property type="entry name" value="LytR_cpsA_psr"/>
    <property type="match status" value="1"/>
</dbReference>
<dbReference type="NCBIfam" id="TIGR00350">
    <property type="entry name" value="lytR_cpsA_psr"/>
    <property type="match status" value="1"/>
</dbReference>
<reference evidence="4" key="1">
    <citation type="submission" date="2022-05" db="EMBL/GenBank/DDBJ databases">
        <title>Complete genome sequence of toluene-degrading Gulosibacter sediminis strain ACHW.36C.</title>
        <authorList>
            <person name="Wai A.C."/>
            <person name="Lai G.K."/>
            <person name="Griffin S.D."/>
            <person name="Leung F.C."/>
        </authorList>
    </citation>
    <scope>NUCLEOTIDE SEQUENCE [LARGE SCALE GENOMIC DNA]</scope>
    <source>
        <strain evidence="4">ACHW.36C</strain>
    </source>
</reference>
<organism evidence="4">
    <name type="scientific">Gulosibacter sediminis</name>
    <dbReference type="NCBI Taxonomy" id="1729695"/>
    <lineage>
        <taxon>Bacteria</taxon>
        <taxon>Bacillati</taxon>
        <taxon>Actinomycetota</taxon>
        <taxon>Actinomycetes</taxon>
        <taxon>Micrococcales</taxon>
        <taxon>Microbacteriaceae</taxon>
        <taxon>Gulosibacter</taxon>
    </lineage>
</organism>
<keyword evidence="2" id="KW-0472">Membrane</keyword>
<feature type="transmembrane region" description="Helical" evidence="2">
    <location>
        <begin position="24"/>
        <end position="42"/>
    </location>
</feature>
<feature type="transmembrane region" description="Helical" evidence="2">
    <location>
        <begin position="54"/>
        <end position="72"/>
    </location>
</feature>
<comment type="similarity">
    <text evidence="1">Belongs to the LytR/CpsA/Psr (LCP) family.</text>
</comment>
<accession>A0ABY4MVL4</accession>
<feature type="transmembrane region" description="Helical" evidence="2">
    <location>
        <begin position="123"/>
        <end position="143"/>
    </location>
</feature>
<evidence type="ECO:0000256" key="1">
    <source>
        <dbReference type="ARBA" id="ARBA00006068"/>
    </source>
</evidence>
<gene>
    <name evidence="4" type="ORF">M3M28_10235</name>
</gene>
<dbReference type="Gene3D" id="3.40.630.190">
    <property type="entry name" value="LCP protein"/>
    <property type="match status" value="1"/>
</dbReference>
<feature type="domain" description="Cell envelope-related transcriptional attenuator" evidence="3">
    <location>
        <begin position="254"/>
        <end position="373"/>
    </location>
</feature>
<proteinExistence type="inferred from homology"/>
<evidence type="ECO:0000313" key="4">
    <source>
        <dbReference type="EMBL" id="UQN14424.1"/>
    </source>
</evidence>
<evidence type="ECO:0000256" key="2">
    <source>
        <dbReference type="SAM" id="Phobius"/>
    </source>
</evidence>
<dbReference type="EMBL" id="CP097160">
    <property type="protein sequence ID" value="UQN14424.1"/>
    <property type="molecule type" value="Genomic_DNA"/>
</dbReference>
<sequence length="460" mass="50756">MHSSFARPLRQPDVSSPEFMTRRAWWLLVANLLVPGAGPLLAGNRRFGRAGLRLWLLWVYVLIAALVLWFVLRSVLFFPLTTSWGLRLLAWVFLGYGIWMAVTMVETMRQAKLIRVDALARGLVLVVALIATLIPVFVGGFVATQIGVVRNTIDNIFGGPNAGLKVPADGRINIMLLGGDEGEDREGVRPDSISVMSFDVFTGRVTTIGLPRTLTDFGFVDGPMHDMYPDGYTGCNVDVCYLNSVYTEVTVWDYDMYQDAADHGSEPGIEATKDAVEWITGLDIQYYVMINMQGFADLVDAMGGVEIDVQERIAMGINDDGSPGWTPPTAYIEPGLQTLNGDHALWYARSRYETTDYARMERQRELQDAIIAQLPGAMAQHSTDIMNALDEVVTTDIPKGEIGVVADLALKSRGRDDNVRLDLAPPVFEIENVAPDYDYGHTLIEDALDGNVPDATQTSQ</sequence>
<protein>
    <submittedName>
        <fullName evidence="4">LCP family protein</fullName>
    </submittedName>
</protein>
<evidence type="ECO:0000259" key="3">
    <source>
        <dbReference type="Pfam" id="PF03816"/>
    </source>
</evidence>
<name>A0ABY4MVL4_9MICO</name>
<dbReference type="PANTHER" id="PTHR33392:SF6">
    <property type="entry name" value="POLYISOPRENYL-TEICHOIC ACID--PEPTIDOGLYCAN TEICHOIC ACID TRANSFERASE TAGU"/>
    <property type="match status" value="1"/>
</dbReference>
<dbReference type="InterPro" id="IPR050922">
    <property type="entry name" value="LytR/CpsA/Psr_CW_biosynth"/>
</dbReference>